<evidence type="ECO:0000256" key="11">
    <source>
        <dbReference type="SAM" id="MobiDB-lite"/>
    </source>
</evidence>
<evidence type="ECO:0000313" key="14">
    <source>
        <dbReference type="Proteomes" id="UP000192907"/>
    </source>
</evidence>
<dbReference type="InterPro" id="IPR023346">
    <property type="entry name" value="Lysozyme-like_dom_sf"/>
</dbReference>
<dbReference type="InterPro" id="IPR001264">
    <property type="entry name" value="Glyco_trans_51"/>
</dbReference>
<keyword evidence="4" id="KW-0808">Transferase</keyword>
<gene>
    <name evidence="13" type="ORF">SAMN06296036_117156</name>
</gene>
<dbReference type="EMBL" id="FWZT01000017">
    <property type="protein sequence ID" value="SMF55690.1"/>
    <property type="molecule type" value="Genomic_DNA"/>
</dbReference>
<reference evidence="14" key="1">
    <citation type="submission" date="2017-04" db="EMBL/GenBank/DDBJ databases">
        <authorList>
            <person name="Varghese N."/>
            <person name="Submissions S."/>
        </authorList>
    </citation>
    <scope>NUCLEOTIDE SEQUENCE [LARGE SCALE GENOMIC DNA]</scope>
    <source>
        <strain evidence="14">RKEM611</strain>
    </source>
</reference>
<dbReference type="PANTHER" id="PTHR30400:SF0">
    <property type="entry name" value="BIOSYNTHETIC PEPTIDOGLYCAN TRANSGLYCOSYLASE"/>
    <property type="match status" value="1"/>
</dbReference>
<keyword evidence="3" id="KW-0328">Glycosyltransferase</keyword>
<sequence>MFKITAKRVIVIILGALLAIPILLMPPVWQLKSGPVDVTRWPKTGEQTFSIGPQWKHWVPIKSVSWHVLHAIMVAEDARFLDHMGIDPTAIYNSLKLNLEKGRYVRGASTISQQVVKMTLLSPEKTLLRKFREILGALLMEQLLSKEEILEWYINLTEFGDGVFGIKDAAFHYFDTSPELLTIQQGANLALVLPSPNAWSVGLRSRKLTAFGHRRYAHIIEMMFQQGFINEPLRKAALATGDFGRPIDPNMPDEGDEQIPADETEEAP</sequence>
<feature type="region of interest" description="Disordered" evidence="11">
    <location>
        <begin position="244"/>
        <end position="268"/>
    </location>
</feature>
<evidence type="ECO:0000256" key="5">
    <source>
        <dbReference type="ARBA" id="ARBA00022692"/>
    </source>
</evidence>
<feature type="compositionally biased region" description="Acidic residues" evidence="11">
    <location>
        <begin position="251"/>
        <end position="268"/>
    </location>
</feature>
<keyword evidence="6" id="KW-0133">Cell shape</keyword>
<keyword evidence="7" id="KW-0573">Peptidoglycan synthesis</keyword>
<evidence type="ECO:0000313" key="13">
    <source>
        <dbReference type="EMBL" id="SMF55690.1"/>
    </source>
</evidence>
<keyword evidence="8" id="KW-1133">Transmembrane helix</keyword>
<dbReference type="PANTHER" id="PTHR30400">
    <property type="entry name" value="MONOFUNCTIONAL BIOSYNTHETIC PEPTIDOGLYCAN TRANSGLYCOSYLASE"/>
    <property type="match status" value="1"/>
</dbReference>
<evidence type="ECO:0000256" key="7">
    <source>
        <dbReference type="ARBA" id="ARBA00022984"/>
    </source>
</evidence>
<evidence type="ECO:0000256" key="10">
    <source>
        <dbReference type="ARBA" id="ARBA00023316"/>
    </source>
</evidence>
<dbReference type="Proteomes" id="UP000192907">
    <property type="component" value="Unassembled WGS sequence"/>
</dbReference>
<dbReference type="InterPro" id="IPR011812">
    <property type="entry name" value="Pep_trsgly"/>
</dbReference>
<dbReference type="GO" id="GO:0009274">
    <property type="term" value="C:peptidoglycan-based cell wall"/>
    <property type="evidence" value="ECO:0007669"/>
    <property type="project" value="InterPro"/>
</dbReference>
<dbReference type="GO" id="GO:0009252">
    <property type="term" value="P:peptidoglycan biosynthetic process"/>
    <property type="evidence" value="ECO:0007669"/>
    <property type="project" value="UniProtKB-KW"/>
</dbReference>
<accession>A0A1Y6CCD3</accession>
<name>A0A1Y6CCD3_9BACT</name>
<dbReference type="Pfam" id="PF00912">
    <property type="entry name" value="Transgly"/>
    <property type="match status" value="1"/>
</dbReference>
<keyword evidence="1" id="KW-1003">Cell membrane</keyword>
<dbReference type="GO" id="GO:0016763">
    <property type="term" value="F:pentosyltransferase activity"/>
    <property type="evidence" value="ECO:0007669"/>
    <property type="project" value="InterPro"/>
</dbReference>
<dbReference type="InterPro" id="IPR036950">
    <property type="entry name" value="PBP_transglycosylase"/>
</dbReference>
<evidence type="ECO:0000256" key="6">
    <source>
        <dbReference type="ARBA" id="ARBA00022960"/>
    </source>
</evidence>
<keyword evidence="2" id="KW-0997">Cell inner membrane</keyword>
<dbReference type="GO" id="GO:0008360">
    <property type="term" value="P:regulation of cell shape"/>
    <property type="evidence" value="ECO:0007669"/>
    <property type="project" value="UniProtKB-KW"/>
</dbReference>
<evidence type="ECO:0000256" key="8">
    <source>
        <dbReference type="ARBA" id="ARBA00022989"/>
    </source>
</evidence>
<dbReference type="GO" id="GO:0016020">
    <property type="term" value="C:membrane"/>
    <property type="evidence" value="ECO:0007669"/>
    <property type="project" value="InterPro"/>
</dbReference>
<keyword evidence="5" id="KW-0812">Transmembrane</keyword>
<organism evidence="13 14">
    <name type="scientific">Pseudobacteriovorax antillogorgiicola</name>
    <dbReference type="NCBI Taxonomy" id="1513793"/>
    <lineage>
        <taxon>Bacteria</taxon>
        <taxon>Pseudomonadati</taxon>
        <taxon>Bdellovibrionota</taxon>
        <taxon>Oligoflexia</taxon>
        <taxon>Oligoflexales</taxon>
        <taxon>Pseudobacteriovoracaceae</taxon>
        <taxon>Pseudobacteriovorax</taxon>
    </lineage>
</organism>
<feature type="domain" description="Glycosyl transferase family 51" evidence="12">
    <location>
        <begin position="51"/>
        <end position="206"/>
    </location>
</feature>
<evidence type="ECO:0000256" key="9">
    <source>
        <dbReference type="ARBA" id="ARBA00023136"/>
    </source>
</evidence>
<evidence type="ECO:0000256" key="2">
    <source>
        <dbReference type="ARBA" id="ARBA00022519"/>
    </source>
</evidence>
<evidence type="ECO:0000256" key="4">
    <source>
        <dbReference type="ARBA" id="ARBA00022679"/>
    </source>
</evidence>
<keyword evidence="14" id="KW-1185">Reference proteome</keyword>
<dbReference type="SUPFAM" id="SSF53955">
    <property type="entry name" value="Lysozyme-like"/>
    <property type="match status" value="1"/>
</dbReference>
<dbReference type="STRING" id="1513793.SAMN06296036_117156"/>
<keyword evidence="10" id="KW-0961">Cell wall biogenesis/degradation</keyword>
<dbReference type="GO" id="GO:0071555">
    <property type="term" value="P:cell wall organization"/>
    <property type="evidence" value="ECO:0007669"/>
    <property type="project" value="UniProtKB-KW"/>
</dbReference>
<evidence type="ECO:0000256" key="1">
    <source>
        <dbReference type="ARBA" id="ARBA00022475"/>
    </source>
</evidence>
<keyword evidence="9" id="KW-0472">Membrane</keyword>
<evidence type="ECO:0000256" key="3">
    <source>
        <dbReference type="ARBA" id="ARBA00022676"/>
    </source>
</evidence>
<proteinExistence type="predicted"/>
<dbReference type="Gene3D" id="1.10.3810.10">
    <property type="entry name" value="Biosynthetic peptidoglycan transglycosylase-like"/>
    <property type="match status" value="1"/>
</dbReference>
<protein>
    <submittedName>
        <fullName evidence="13">Transglycosylase</fullName>
    </submittedName>
</protein>
<dbReference type="AlphaFoldDB" id="A0A1Y6CCD3"/>
<evidence type="ECO:0000259" key="12">
    <source>
        <dbReference type="Pfam" id="PF00912"/>
    </source>
</evidence>